<dbReference type="Pfam" id="PF02519">
    <property type="entry name" value="Auxin_inducible"/>
    <property type="match status" value="2"/>
</dbReference>
<organism evidence="2 3">
    <name type="scientific">Mucuna pruriens</name>
    <name type="common">Velvet bean</name>
    <name type="synonym">Dolichos pruriens</name>
    <dbReference type="NCBI Taxonomy" id="157652"/>
    <lineage>
        <taxon>Eukaryota</taxon>
        <taxon>Viridiplantae</taxon>
        <taxon>Streptophyta</taxon>
        <taxon>Embryophyta</taxon>
        <taxon>Tracheophyta</taxon>
        <taxon>Spermatophyta</taxon>
        <taxon>Magnoliopsida</taxon>
        <taxon>eudicotyledons</taxon>
        <taxon>Gunneridae</taxon>
        <taxon>Pentapetalae</taxon>
        <taxon>rosids</taxon>
        <taxon>fabids</taxon>
        <taxon>Fabales</taxon>
        <taxon>Fabaceae</taxon>
        <taxon>Papilionoideae</taxon>
        <taxon>50 kb inversion clade</taxon>
        <taxon>NPAAA clade</taxon>
        <taxon>indigoferoid/millettioid clade</taxon>
        <taxon>Phaseoleae</taxon>
        <taxon>Mucuna</taxon>
    </lineage>
</organism>
<dbReference type="OrthoDB" id="660486at2759"/>
<name>A0A371GBM0_MUCPR</name>
<dbReference type="STRING" id="157652.A0A371GBM0"/>
<dbReference type="PANTHER" id="PTHR31374:SF199">
    <property type="entry name" value="SMALL AUXIN-UP RNA-RELATED"/>
    <property type="match status" value="1"/>
</dbReference>
<feature type="non-terminal residue" evidence="2">
    <location>
        <position position="1"/>
    </location>
</feature>
<accession>A0A371GBM0</accession>
<dbReference type="Proteomes" id="UP000257109">
    <property type="component" value="Unassembled WGS sequence"/>
</dbReference>
<dbReference type="GO" id="GO:0009733">
    <property type="term" value="P:response to auxin"/>
    <property type="evidence" value="ECO:0007669"/>
    <property type="project" value="InterPro"/>
</dbReference>
<evidence type="ECO:0000256" key="1">
    <source>
        <dbReference type="ARBA" id="ARBA00006974"/>
    </source>
</evidence>
<dbReference type="PANTHER" id="PTHR31374">
    <property type="entry name" value="AUXIN-INDUCED PROTEIN-LIKE-RELATED"/>
    <property type="match status" value="1"/>
</dbReference>
<dbReference type="EMBL" id="QJKJ01006092">
    <property type="protein sequence ID" value="RDX87944.1"/>
    <property type="molecule type" value="Genomic_DNA"/>
</dbReference>
<proteinExistence type="inferred from homology"/>
<comment type="caution">
    <text evidence="2">The sequence shown here is derived from an EMBL/GenBank/DDBJ whole genome shotgun (WGS) entry which is preliminary data.</text>
</comment>
<dbReference type="AlphaFoldDB" id="A0A371GBM0"/>
<protein>
    <submittedName>
        <fullName evidence="2">Auxin-responsive protein SAUR72</fullName>
    </submittedName>
</protein>
<evidence type="ECO:0000313" key="2">
    <source>
        <dbReference type="EMBL" id="RDX87944.1"/>
    </source>
</evidence>
<reference evidence="2" key="1">
    <citation type="submission" date="2018-05" db="EMBL/GenBank/DDBJ databases">
        <title>Draft genome of Mucuna pruriens seed.</title>
        <authorList>
            <person name="Nnadi N.E."/>
            <person name="Vos R."/>
            <person name="Hasami M.H."/>
            <person name="Devisetty U.K."/>
            <person name="Aguiy J.C."/>
        </authorList>
    </citation>
    <scope>NUCLEOTIDE SEQUENCE [LARGE SCALE GENOMIC DNA]</scope>
    <source>
        <strain evidence="2">JCA_2017</strain>
    </source>
</reference>
<evidence type="ECO:0000313" key="3">
    <source>
        <dbReference type="Proteomes" id="UP000257109"/>
    </source>
</evidence>
<keyword evidence="3" id="KW-1185">Reference proteome</keyword>
<dbReference type="InterPro" id="IPR003676">
    <property type="entry name" value="SAUR_fam"/>
</dbReference>
<sequence>MEFVKKCKKVLGSSKRLNPENNESCSYGRLRKKEMKKQSGVAPQGCLCVYVGAERERFVIKIKIANHPLFKALLDAGEREYGYRNDGPLWLPCHVDFFCEALAEMENSLDHMGCAFPMGQHKHCHSPSSPSNLSFAADYELLMEFVKKCKRLIWGRHPKKNGSDRYGKKRVAPRGCIYVYVGAERERFVIKIKIANHPLFKTLLDASESEYGYRNDGPLWLPCHVVFFCQALAKMENTQLP</sequence>
<comment type="similarity">
    <text evidence="1">Belongs to the ARG7 family.</text>
</comment>
<gene>
    <name evidence="2" type="primary">SAUR72</name>
    <name evidence="2" type="ORF">CR513_30519</name>
</gene>